<evidence type="ECO:0000256" key="5">
    <source>
        <dbReference type="PROSITE-ProRule" id="PRU00042"/>
    </source>
</evidence>
<keyword evidence="3 5" id="KW-0863">Zinc-finger</keyword>
<dbReference type="EMBL" id="CP092885">
    <property type="protein sequence ID" value="UYV83197.1"/>
    <property type="molecule type" value="Genomic_DNA"/>
</dbReference>
<evidence type="ECO:0000256" key="3">
    <source>
        <dbReference type="ARBA" id="ARBA00022771"/>
    </source>
</evidence>
<accession>A0ABY6LS54</accession>
<dbReference type="PROSITE" id="PS50157">
    <property type="entry name" value="ZINC_FINGER_C2H2_2"/>
    <property type="match status" value="1"/>
</dbReference>
<dbReference type="InterPro" id="IPR013087">
    <property type="entry name" value="Znf_C2H2_type"/>
</dbReference>
<protein>
    <submittedName>
        <fullName evidence="8">ZNF503</fullName>
    </submittedName>
</protein>
<evidence type="ECO:0000313" key="8">
    <source>
        <dbReference type="EMBL" id="UYV83197.1"/>
    </source>
</evidence>
<organism evidence="8 9">
    <name type="scientific">Cordylochernes scorpioides</name>
    <dbReference type="NCBI Taxonomy" id="51811"/>
    <lineage>
        <taxon>Eukaryota</taxon>
        <taxon>Metazoa</taxon>
        <taxon>Ecdysozoa</taxon>
        <taxon>Arthropoda</taxon>
        <taxon>Chelicerata</taxon>
        <taxon>Arachnida</taxon>
        <taxon>Pseudoscorpiones</taxon>
        <taxon>Cheliferoidea</taxon>
        <taxon>Chernetidae</taxon>
        <taxon>Cordylochernes</taxon>
    </lineage>
</organism>
<evidence type="ECO:0000256" key="2">
    <source>
        <dbReference type="ARBA" id="ARBA00022723"/>
    </source>
</evidence>
<keyword evidence="2" id="KW-0479">Metal-binding</keyword>
<evidence type="ECO:0000259" key="7">
    <source>
        <dbReference type="PROSITE" id="PS50157"/>
    </source>
</evidence>
<dbReference type="InterPro" id="IPR051520">
    <property type="entry name" value="Elbow/Noc_ZnFinger"/>
</dbReference>
<evidence type="ECO:0000256" key="6">
    <source>
        <dbReference type="SAM" id="MobiDB-lite"/>
    </source>
</evidence>
<dbReference type="PANTHER" id="PTHR12522">
    <property type="entry name" value="ZINC-FINGER PROTEIN NOLZ1-RELATED"/>
    <property type="match status" value="1"/>
</dbReference>
<proteinExistence type="inferred from homology"/>
<keyword evidence="9" id="KW-1185">Reference proteome</keyword>
<reference evidence="8 9" key="1">
    <citation type="submission" date="2022-03" db="EMBL/GenBank/DDBJ databases">
        <title>A chromosomal length assembly of Cordylochernes scorpioides.</title>
        <authorList>
            <person name="Zeh D."/>
            <person name="Zeh J."/>
        </authorList>
    </citation>
    <scope>NUCLEOTIDE SEQUENCE [LARGE SCALE GENOMIC DNA]</scope>
    <source>
        <strain evidence="8">IN4F17</strain>
        <tissue evidence="8">Whole Body</tissue>
    </source>
</reference>
<sequence length="568" mass="60304">MGFVLLQLDAKKSPLALLAQTCSNIGADNPNNKPIIPPLEKPKDNDKKDKSCEEKSSFKPYESTKKEEKIIPDNERKTPNCKNSTSPSTRTNSPNSTTGSCGKSSPGDAKSDSTNASTTTTSTSSTSQSTLSGLGYASSALGLDLARADSALAKDGLATMAHLGLGAYKSSLSPMVSCTGCAPGHIPVDAASTAHSYPPGIATQSGISPLKPGFSPLSPYVGFARVKTAGGGTTLVPVCRDPYCTNCSLSVQSAQLTSCPGGCTQCTHDRLGNSFGTSPGLPSFVPSLPGSTSPAGGAGLTYPPSMLSRTHVCSWVMGDSFCGKRFTTGDDLLQHLRTHTNHSGGGAADSASLSLFPPSISVPGSVSSLSAACHLYYSSAPSASLRRSYPTSLSPVSSLTAAAARYHPYKAPIPTTPLPPIPHPGLGMYYAPYSIYGQSDITYFVIYEEYVDIVFRRRGDDDGMVLETNCTQASMFLEEYSVKNASTYDWNTFSFTDTHTLDEQRDNSIRIKMVRTEETTTHQIPFAKSAVMPNSYFNFDFFKCLLKKKHQGKNTEANIPSLVPKPKA</sequence>
<dbReference type="PANTHER" id="PTHR12522:SF4">
    <property type="entry name" value="ZINC FINGER PROTEIN ELBOW"/>
    <property type="match status" value="1"/>
</dbReference>
<comment type="similarity">
    <text evidence="1">Belongs to the Elbow/Noc family.</text>
</comment>
<evidence type="ECO:0000256" key="1">
    <source>
        <dbReference type="ARBA" id="ARBA00010144"/>
    </source>
</evidence>
<feature type="compositionally biased region" description="Low complexity" evidence="6">
    <location>
        <begin position="83"/>
        <end position="98"/>
    </location>
</feature>
<feature type="compositionally biased region" description="Basic and acidic residues" evidence="6">
    <location>
        <begin position="40"/>
        <end position="78"/>
    </location>
</feature>
<feature type="compositionally biased region" description="Low complexity" evidence="6">
    <location>
        <begin position="112"/>
        <end position="131"/>
    </location>
</feature>
<dbReference type="Gene3D" id="3.30.160.60">
    <property type="entry name" value="Classic Zinc Finger"/>
    <property type="match status" value="1"/>
</dbReference>
<feature type="region of interest" description="Disordered" evidence="6">
    <location>
        <begin position="23"/>
        <end position="131"/>
    </location>
</feature>
<evidence type="ECO:0000256" key="4">
    <source>
        <dbReference type="ARBA" id="ARBA00022833"/>
    </source>
</evidence>
<feature type="domain" description="C2H2-type" evidence="7">
    <location>
        <begin position="311"/>
        <end position="344"/>
    </location>
</feature>
<gene>
    <name evidence="8" type="ORF">LAZ67_23000154</name>
</gene>
<evidence type="ECO:0000313" key="9">
    <source>
        <dbReference type="Proteomes" id="UP001235939"/>
    </source>
</evidence>
<dbReference type="Proteomes" id="UP001235939">
    <property type="component" value="Chromosome 23"/>
</dbReference>
<feature type="compositionally biased region" description="Polar residues" evidence="6">
    <location>
        <begin position="23"/>
        <end position="32"/>
    </location>
</feature>
<name>A0ABY6LS54_9ARAC</name>
<keyword evidence="4" id="KW-0862">Zinc</keyword>